<comment type="caution">
    <text evidence="1">The sequence shown here is derived from an EMBL/GenBank/DDBJ whole genome shotgun (WGS) entry which is preliminary data.</text>
</comment>
<dbReference type="AlphaFoldDB" id="A0A429ZBJ8"/>
<accession>A0A429ZBJ8</accession>
<organism evidence="1 2">
    <name type="scientific">Vagococcus salmoninarum</name>
    <dbReference type="NCBI Taxonomy" id="2739"/>
    <lineage>
        <taxon>Bacteria</taxon>
        <taxon>Bacillati</taxon>
        <taxon>Bacillota</taxon>
        <taxon>Bacilli</taxon>
        <taxon>Lactobacillales</taxon>
        <taxon>Enterococcaceae</taxon>
        <taxon>Vagococcus</taxon>
    </lineage>
</organism>
<gene>
    <name evidence="1" type="ORF">CBF35_14815</name>
</gene>
<protein>
    <recommendedName>
        <fullName evidence="3">Bacterial Ig domain-containing protein</fullName>
    </recommendedName>
</protein>
<evidence type="ECO:0000313" key="2">
    <source>
        <dbReference type="Proteomes" id="UP000287239"/>
    </source>
</evidence>
<proteinExistence type="predicted"/>
<dbReference type="EMBL" id="NGJU01000034">
    <property type="protein sequence ID" value="RST91077.1"/>
    <property type="molecule type" value="Genomic_DNA"/>
</dbReference>
<name>A0A429ZBJ8_9ENTE</name>
<dbReference type="Proteomes" id="UP000287239">
    <property type="component" value="Unassembled WGS sequence"/>
</dbReference>
<sequence>MRKISWLLSFIVILSIFLLPGNLSTFKAEKLEEVTTDSKNNDFQLESHQTIDEEQELNSAIVSTEKSETDSSHLPILNQTEQKTDVLRSTKANVTNWHQFIRALVNNQVSTINITADILVPNRPRDGLEDVTRRNNTNVSGTSRYMHITPTNIARKVTIEGNGHLMDFGALSLLYDNSNLTGTTSGWHLIWKDLTIYHGNIYGFTTLNDLNTTNQGKSSITYHNIINYGSQLIHSPRTDVTISGTTKNMQVASYSTIFRNNWLTDGDRQINMYVTNLTLAEDAHFEMFSLRAGNILLGRSGDFLMKKNSTMVTKAAQNDLTGERDGEQTNLRIEGGNFVMEEGSELYLVPKPNYSAVALIGSNSQLSIGRKAKVFIAVNGHTSNANSDNRNIVRLSTGSKLTVAEEGLLDIRSHGMASSSSNIVHVDGVASFQVEKKGSFIVKSDSTSQSQSLLYFASANSSFAFRDAEVVDLERTAPFSGSGTSNGLINISGSGGKLDVDIQKVSLWQRNNFTADPNFHWSPMYGMSIMYSGTNANVQTASSLTPENITNFKAFFTTRNSQRVLFSHIPDVALMISSVATDKPSDSNSKTIVGTTNPGAYVRLSTTPVLSSIPPEIDPQSNQIKSPVTAEDDFDPLFTDNFTVIADKSGNYTYSLPSDSSFKAGTKITAYAFLDGKTDEQTQVVLDKTPPEGEGKTYHASLSEAVPKPESFVMNPKDSNPLEQEFTYAYSKENHLPIEEQMGILGEHTVSVDLFDEAGNSQSIDGTLIVHPESSQLEAVNVEMKDLELHEMSDEKLLEYLLRNSQAKSFKIVDGVITDLTPMIEISDWQGLSPTAEPGIYLLTLSVLKEHSELDKDLHQEIKVEVTQSRGTLQVNFLNEVGESLDSSLTIEGDLGELIDLTKHAEIIDILELLQEQNYLIVKRPPQEEAVEITHEERQLSYELTGHLFIKSAPQRLISAIRLTVFSGLN</sequence>
<dbReference type="GeneID" id="98569617"/>
<dbReference type="InterPro" id="IPR046776">
    <property type="entry name" value="Pectate_lyase_5"/>
</dbReference>
<evidence type="ECO:0000313" key="1">
    <source>
        <dbReference type="EMBL" id="RST91077.1"/>
    </source>
</evidence>
<dbReference type="Pfam" id="PF20585">
    <property type="entry name" value="Pectate_lyase_5"/>
    <property type="match status" value="1"/>
</dbReference>
<dbReference type="RefSeq" id="WP_126782515.1">
    <property type="nucleotide sequence ID" value="NZ_NGJU01000034.1"/>
</dbReference>
<keyword evidence="2" id="KW-1185">Reference proteome</keyword>
<evidence type="ECO:0008006" key="3">
    <source>
        <dbReference type="Google" id="ProtNLM"/>
    </source>
</evidence>
<dbReference type="OrthoDB" id="2365040at2"/>
<reference evidence="1 2" key="1">
    <citation type="submission" date="2017-05" db="EMBL/GenBank/DDBJ databases">
        <title>Vagococcus spp. assemblies.</title>
        <authorList>
            <person name="Gulvik C.A."/>
        </authorList>
    </citation>
    <scope>NUCLEOTIDE SEQUENCE [LARGE SCALE GENOMIC DNA]</scope>
    <source>
        <strain evidence="1 2">NCFB 2777</strain>
    </source>
</reference>